<feature type="transmembrane region" description="Helical" evidence="1">
    <location>
        <begin position="6"/>
        <end position="24"/>
    </location>
</feature>
<keyword evidence="1" id="KW-0472">Membrane</keyword>
<name>A0A0B5AWU6_9BACL</name>
<dbReference type="HOGENOM" id="CLU_2990635_0_0_9"/>
<geneLocation type="plasmid" evidence="3"/>
<organism evidence="2 3">
    <name type="scientific">Jeotgalibacillus malaysiensis</name>
    <dbReference type="NCBI Taxonomy" id="1508404"/>
    <lineage>
        <taxon>Bacteria</taxon>
        <taxon>Bacillati</taxon>
        <taxon>Bacillota</taxon>
        <taxon>Bacilli</taxon>
        <taxon>Bacillales</taxon>
        <taxon>Caryophanaceae</taxon>
        <taxon>Jeotgalibacillus</taxon>
    </lineage>
</organism>
<accession>A0A0B5AWU6</accession>
<keyword evidence="3" id="KW-1185">Reference proteome</keyword>
<dbReference type="EMBL" id="CP009417">
    <property type="protein sequence ID" value="AJD93167.1"/>
    <property type="molecule type" value="Genomic_DNA"/>
</dbReference>
<dbReference type="KEGG" id="jeo:JMA_38490"/>
<sequence>MEYFVFAVLLISFVCAHVYFEFFVKKEKVQNVDRGILIYISVSTCVLIGNIVLLAVV</sequence>
<evidence type="ECO:0000313" key="3">
    <source>
        <dbReference type="Proteomes" id="UP000031449"/>
    </source>
</evidence>
<evidence type="ECO:0000256" key="1">
    <source>
        <dbReference type="SAM" id="Phobius"/>
    </source>
</evidence>
<proteinExistence type="predicted"/>
<evidence type="ECO:0000313" key="2">
    <source>
        <dbReference type="EMBL" id="AJD93167.1"/>
    </source>
</evidence>
<dbReference type="Proteomes" id="UP000031449">
    <property type="component" value="Plasmid unnamed"/>
</dbReference>
<reference evidence="2 3" key="1">
    <citation type="submission" date="2014-08" db="EMBL/GenBank/DDBJ databases">
        <title>Complete genome of a marine bacteria Jeotgalibacillus malaysiensis.</title>
        <authorList>
            <person name="Yaakop A.S."/>
            <person name="Chan K.-G."/>
            <person name="Goh K.M."/>
        </authorList>
    </citation>
    <scope>NUCLEOTIDE SEQUENCE [LARGE SCALE GENOMIC DNA]</scope>
    <source>
        <strain evidence="2 3">D5</strain>
        <plasmid evidence="3">Plasmid</plasmid>
    </source>
</reference>
<gene>
    <name evidence="2" type="ORF">JMA_38490</name>
</gene>
<keyword evidence="2" id="KW-0614">Plasmid</keyword>
<dbReference type="BioCyc" id="JESP1508404:G14D9-13133-MONOMER"/>
<protein>
    <submittedName>
        <fullName evidence="2">Uncharacterized protein</fullName>
    </submittedName>
</protein>
<feature type="transmembrane region" description="Helical" evidence="1">
    <location>
        <begin position="36"/>
        <end position="56"/>
    </location>
</feature>
<dbReference type="AlphaFoldDB" id="A0A0B5AWU6"/>
<keyword evidence="1" id="KW-1133">Transmembrane helix</keyword>
<keyword evidence="1" id="KW-0812">Transmembrane</keyword>